<keyword evidence="1" id="KW-0812">Transmembrane</keyword>
<gene>
    <name evidence="2" type="ORF">CDO52_01445</name>
</gene>
<keyword evidence="1" id="KW-1133">Transmembrane helix</keyword>
<evidence type="ECO:0000313" key="3">
    <source>
        <dbReference type="Proteomes" id="UP000215005"/>
    </source>
</evidence>
<protein>
    <recommendedName>
        <fullName evidence="4">Peptidase inhibitor family I36</fullName>
    </recommendedName>
</protein>
<dbReference type="Gene3D" id="2.60.20.10">
    <property type="entry name" value="Crystallins"/>
    <property type="match status" value="1"/>
</dbReference>
<evidence type="ECO:0000313" key="2">
    <source>
        <dbReference type="EMBL" id="ASU81635.1"/>
    </source>
</evidence>
<dbReference type="EMBL" id="CP022753">
    <property type="protein sequence ID" value="ASU81635.1"/>
    <property type="molecule type" value="Genomic_DNA"/>
</dbReference>
<sequence>MACESAVIVAASLNDERLDFLGKDNSMKRGFGKALAAGLFAAAAVAVLPAGAASAATASPQQCTGERLCLYSHAGYDGVFAGFKYSEVDVRPFGVSRTASSLINNTDHAWCVFSNKDFSGERREIPARAKIYNLDSAQWDFNDRIESVQVGACQ</sequence>
<name>A0A223S0H3_9ACTN</name>
<accession>A0A223S0H3</accession>
<evidence type="ECO:0000256" key="1">
    <source>
        <dbReference type="SAM" id="Phobius"/>
    </source>
</evidence>
<organism evidence="2 3">
    <name type="scientific">Nocardiopsis gilva YIM 90087</name>
    <dbReference type="NCBI Taxonomy" id="1235441"/>
    <lineage>
        <taxon>Bacteria</taxon>
        <taxon>Bacillati</taxon>
        <taxon>Actinomycetota</taxon>
        <taxon>Actinomycetes</taxon>
        <taxon>Streptosporangiales</taxon>
        <taxon>Nocardiopsidaceae</taxon>
        <taxon>Nocardiopsis</taxon>
    </lineage>
</organism>
<dbReference type="Pfam" id="PF03995">
    <property type="entry name" value="Inhibitor_I36"/>
    <property type="match status" value="1"/>
</dbReference>
<evidence type="ECO:0008006" key="4">
    <source>
        <dbReference type="Google" id="ProtNLM"/>
    </source>
</evidence>
<reference evidence="2 3" key="1">
    <citation type="submission" date="2017-08" db="EMBL/GenBank/DDBJ databases">
        <title>The complete genome sequence of Nocardiopsis gilva YIM 90087.</title>
        <authorList>
            <person name="Yin M."/>
            <person name="Tang S."/>
        </authorList>
    </citation>
    <scope>NUCLEOTIDE SEQUENCE [LARGE SCALE GENOMIC DNA]</scope>
    <source>
        <strain evidence="2 3">YIM 90087</strain>
    </source>
</reference>
<dbReference type="KEGG" id="ngv:CDO52_01445"/>
<dbReference type="Proteomes" id="UP000215005">
    <property type="component" value="Chromosome"/>
</dbReference>
<keyword evidence="1" id="KW-0472">Membrane</keyword>
<proteinExistence type="predicted"/>
<feature type="transmembrane region" description="Helical" evidence="1">
    <location>
        <begin position="34"/>
        <end position="56"/>
    </location>
</feature>
<dbReference type="AlphaFoldDB" id="A0A223S0H3"/>
<keyword evidence="3" id="KW-1185">Reference proteome</keyword>